<dbReference type="SUPFAM" id="SSF53098">
    <property type="entry name" value="Ribonuclease H-like"/>
    <property type="match status" value="1"/>
</dbReference>
<evidence type="ECO:0000313" key="1">
    <source>
        <dbReference type="EMBL" id="CAB4973929.1"/>
    </source>
</evidence>
<dbReference type="AlphaFoldDB" id="A0A6J7M5Z6"/>
<dbReference type="EMBL" id="CAFBNE010000237">
    <property type="protein sequence ID" value="CAB4973929.1"/>
    <property type="molecule type" value="Genomic_DNA"/>
</dbReference>
<reference evidence="1" key="1">
    <citation type="submission" date="2020-05" db="EMBL/GenBank/DDBJ databases">
        <authorList>
            <person name="Chiriac C."/>
            <person name="Salcher M."/>
            <person name="Ghai R."/>
            <person name="Kavagutti S V."/>
        </authorList>
    </citation>
    <scope>NUCLEOTIDE SEQUENCE</scope>
</reference>
<gene>
    <name evidence="1" type="ORF">UFOPK3772_03581</name>
</gene>
<sequence>MQRIEKGRGCARAFRRQIHVIADNDATRNHPGVRAWLERNPRIHMHFTPTSGSWRGLVEVFFGIIQRQAIKRGSFASVKDLVAAITGFLDGWNERCEPFTWTKTPDEILAKVVRKGTSDARH</sequence>
<protein>
    <submittedName>
        <fullName evidence="1">Unannotated protein</fullName>
    </submittedName>
</protein>
<organism evidence="1">
    <name type="scientific">freshwater metagenome</name>
    <dbReference type="NCBI Taxonomy" id="449393"/>
    <lineage>
        <taxon>unclassified sequences</taxon>
        <taxon>metagenomes</taxon>
        <taxon>ecological metagenomes</taxon>
    </lineage>
</organism>
<proteinExistence type="predicted"/>
<name>A0A6J7M5Z6_9ZZZZ</name>
<accession>A0A6J7M5Z6</accession>
<dbReference type="InterPro" id="IPR012337">
    <property type="entry name" value="RNaseH-like_sf"/>
</dbReference>